<organism evidence="8 9">
    <name type="scientific">Comamonas squillarum</name>
    <dbReference type="NCBI Taxonomy" id="2977320"/>
    <lineage>
        <taxon>Bacteria</taxon>
        <taxon>Pseudomonadati</taxon>
        <taxon>Pseudomonadota</taxon>
        <taxon>Betaproteobacteria</taxon>
        <taxon>Burkholderiales</taxon>
        <taxon>Comamonadaceae</taxon>
        <taxon>Comamonas</taxon>
    </lineage>
</organism>
<proteinExistence type="inferred from homology"/>
<feature type="domain" description="Acyl-CoA dehydrogenase/oxidase N-terminal" evidence="7">
    <location>
        <begin position="16"/>
        <end position="93"/>
    </location>
</feature>
<dbReference type="InterPro" id="IPR037069">
    <property type="entry name" value="AcylCoA_DH/ox_N_sf"/>
</dbReference>
<evidence type="ECO:0000313" key="8">
    <source>
        <dbReference type="EMBL" id="UXC18815.1"/>
    </source>
</evidence>
<keyword evidence="3" id="KW-0285">Flavoprotein</keyword>
<keyword evidence="5" id="KW-0560">Oxidoreductase</keyword>
<evidence type="ECO:0000259" key="7">
    <source>
        <dbReference type="Pfam" id="PF02771"/>
    </source>
</evidence>
<dbReference type="SUPFAM" id="SSF47203">
    <property type="entry name" value="Acyl-CoA dehydrogenase C-terminal domain-like"/>
    <property type="match status" value="1"/>
</dbReference>
<sequence>MPFQASPMFPGDLYDTTLRVAANAVAADAQAVNATLAEAQPSDQASGSWQQFLELGWQAVLVPEASGGAGSTFADVASIAEAAGRYGLTTPLVARCAVVPAVLGAIPGRDDVTQMLGLLAAGEVSIAPVFAHDGSCSLTAMVDAEGVQLQGSLRGIDLSEPASHLLFLARSAAGEALLLLASRDQLGGSLQSWAGHDSRLTADLALKATRLPASAVLQRGRAAVAAAERANTVGALVCCAQIVGAIGAMVEQTIEYLNTRQQFGVQLATFQALRHRTVDMYVAYESVRGMVRERVVAFDLGDGDAHAVALLKHYLSIAARQVGESAIQLHGGIGMSRELPAARLAMHAIGCSLQWGDRYEQLDSLAADMAAEIAAEVAAESAPTAARA</sequence>
<dbReference type="InterPro" id="IPR036250">
    <property type="entry name" value="AcylCo_DH-like_C"/>
</dbReference>
<dbReference type="Pfam" id="PF00441">
    <property type="entry name" value="Acyl-CoA_dh_1"/>
    <property type="match status" value="1"/>
</dbReference>
<dbReference type="PANTHER" id="PTHR43884:SF20">
    <property type="entry name" value="ACYL-COA DEHYDROGENASE FADE28"/>
    <property type="match status" value="1"/>
</dbReference>
<dbReference type="InterPro" id="IPR013786">
    <property type="entry name" value="AcylCoA_DH/ox_N"/>
</dbReference>
<evidence type="ECO:0000256" key="5">
    <source>
        <dbReference type="ARBA" id="ARBA00023002"/>
    </source>
</evidence>
<keyword evidence="9" id="KW-1185">Reference proteome</keyword>
<evidence type="ECO:0000256" key="3">
    <source>
        <dbReference type="ARBA" id="ARBA00022630"/>
    </source>
</evidence>
<dbReference type="Pfam" id="PF02771">
    <property type="entry name" value="Acyl-CoA_dh_N"/>
    <property type="match status" value="1"/>
</dbReference>
<evidence type="ECO:0000259" key="6">
    <source>
        <dbReference type="Pfam" id="PF00441"/>
    </source>
</evidence>
<evidence type="ECO:0000313" key="9">
    <source>
        <dbReference type="Proteomes" id="UP001058290"/>
    </source>
</evidence>
<gene>
    <name evidence="8" type="ORF">N4T19_01380</name>
</gene>
<evidence type="ECO:0000256" key="4">
    <source>
        <dbReference type="ARBA" id="ARBA00022827"/>
    </source>
</evidence>
<dbReference type="InterPro" id="IPR009100">
    <property type="entry name" value="AcylCoA_DH/oxidase_NM_dom_sf"/>
</dbReference>
<dbReference type="Gene3D" id="1.20.140.10">
    <property type="entry name" value="Butyryl-CoA Dehydrogenase, subunit A, domain 3"/>
    <property type="match status" value="1"/>
</dbReference>
<name>A0ABY6A1F4_9BURK</name>
<accession>A0ABY6A1F4</accession>
<reference evidence="8" key="1">
    <citation type="submission" date="2022-09" db="EMBL/GenBank/DDBJ databases">
        <title>Bacterial diversity in gut of crayfish and pufferfish.</title>
        <authorList>
            <person name="Huang Y."/>
        </authorList>
    </citation>
    <scope>NUCLEOTIDE SEQUENCE</scope>
    <source>
        <strain evidence="8">PR12</strain>
    </source>
</reference>
<dbReference type="EMBL" id="CP104377">
    <property type="protein sequence ID" value="UXC18815.1"/>
    <property type="molecule type" value="Genomic_DNA"/>
</dbReference>
<dbReference type="Proteomes" id="UP001058290">
    <property type="component" value="Chromosome"/>
</dbReference>
<keyword evidence="4" id="KW-0274">FAD</keyword>
<dbReference type="Gene3D" id="1.10.540.10">
    <property type="entry name" value="Acyl-CoA dehydrogenase/oxidase, N-terminal domain"/>
    <property type="match status" value="1"/>
</dbReference>
<evidence type="ECO:0000256" key="2">
    <source>
        <dbReference type="ARBA" id="ARBA00009347"/>
    </source>
</evidence>
<dbReference type="InterPro" id="IPR009075">
    <property type="entry name" value="AcylCo_DH/oxidase_C"/>
</dbReference>
<comment type="cofactor">
    <cofactor evidence="1">
        <name>FAD</name>
        <dbReference type="ChEBI" id="CHEBI:57692"/>
    </cofactor>
</comment>
<dbReference type="RefSeq" id="WP_260719244.1">
    <property type="nucleotide sequence ID" value="NZ_CP104377.1"/>
</dbReference>
<feature type="domain" description="Acyl-CoA dehydrogenase/oxidase C-terminal" evidence="6">
    <location>
        <begin position="231"/>
        <end position="348"/>
    </location>
</feature>
<dbReference type="PANTHER" id="PTHR43884">
    <property type="entry name" value="ACYL-COA DEHYDROGENASE"/>
    <property type="match status" value="1"/>
</dbReference>
<evidence type="ECO:0000256" key="1">
    <source>
        <dbReference type="ARBA" id="ARBA00001974"/>
    </source>
</evidence>
<comment type="similarity">
    <text evidence="2">Belongs to the acyl-CoA dehydrogenase family.</text>
</comment>
<protein>
    <submittedName>
        <fullName evidence="8">Acyl-CoA/acyl-ACP dehydrogenase</fullName>
    </submittedName>
</protein>
<dbReference type="SUPFAM" id="SSF56645">
    <property type="entry name" value="Acyl-CoA dehydrogenase NM domain-like"/>
    <property type="match status" value="1"/>
</dbReference>